<dbReference type="InterPro" id="IPR006083">
    <property type="entry name" value="PRK/URK"/>
</dbReference>
<keyword evidence="2" id="KW-0418">Kinase</keyword>
<name>W0FP89_9BACT</name>
<accession>W0FP89</accession>
<dbReference type="InterPro" id="IPR027417">
    <property type="entry name" value="P-loop_NTPase"/>
</dbReference>
<dbReference type="PANTHER" id="PTHR10285">
    <property type="entry name" value="URIDINE KINASE"/>
    <property type="match status" value="1"/>
</dbReference>
<dbReference type="AlphaFoldDB" id="W0FP89"/>
<keyword evidence="2" id="KW-0808">Transferase</keyword>
<proteinExistence type="predicted"/>
<organism evidence="2">
    <name type="scientific">uncultured bacterium Contig27</name>
    <dbReference type="NCBI Taxonomy" id="1393547"/>
    <lineage>
        <taxon>Bacteria</taxon>
        <taxon>environmental samples</taxon>
    </lineage>
</organism>
<feature type="domain" description="Phosphoribulokinase/uridine kinase" evidence="1">
    <location>
        <begin position="23"/>
        <end position="154"/>
    </location>
</feature>
<sequence length="190" mass="21949">MSFDQECLREIMRRIREQRHPLVTIDGPCASGKTTLADRLAEMLPAAVVHTDDYVVPHTLKTAERLAVPGGNCDADRLLREAVLPWKQNLPVRVRRYDCKADLFLPEEPLPDRDVLILEGCYCNLPEIRQEADVRIFLDIDRTVQEARLLRRETPESLKRFHERWIPLEEAYFEAFRLPDAGCVVINGET</sequence>
<evidence type="ECO:0000259" key="1">
    <source>
        <dbReference type="Pfam" id="PF00485"/>
    </source>
</evidence>
<dbReference type="EMBL" id="KC246800">
    <property type="protein sequence ID" value="AHF24642.1"/>
    <property type="molecule type" value="Genomic_DNA"/>
</dbReference>
<dbReference type="SUPFAM" id="SSF52540">
    <property type="entry name" value="P-loop containing nucleoside triphosphate hydrolases"/>
    <property type="match status" value="1"/>
</dbReference>
<dbReference type="GO" id="GO:0005524">
    <property type="term" value="F:ATP binding"/>
    <property type="evidence" value="ECO:0007669"/>
    <property type="project" value="InterPro"/>
</dbReference>
<protein>
    <submittedName>
        <fullName evidence="2">Uridine kinase</fullName>
    </submittedName>
</protein>
<dbReference type="Pfam" id="PF00485">
    <property type="entry name" value="PRK"/>
    <property type="match status" value="1"/>
</dbReference>
<dbReference type="Gene3D" id="3.40.50.300">
    <property type="entry name" value="P-loop containing nucleotide triphosphate hydrolases"/>
    <property type="match status" value="1"/>
</dbReference>
<reference evidence="2" key="1">
    <citation type="journal article" date="2013" name="PLoS ONE">
        <title>Metagenomic insights into the carbohydrate-active enzymes carried by the microorganisms adhering to solid digesta in the rumen of cows.</title>
        <authorList>
            <person name="Wang L."/>
            <person name="Hatem A."/>
            <person name="Catalyurek U.V."/>
            <person name="Morrison M."/>
            <person name="Yu Z."/>
        </authorList>
    </citation>
    <scope>NUCLEOTIDE SEQUENCE</scope>
</reference>
<evidence type="ECO:0000313" key="2">
    <source>
        <dbReference type="EMBL" id="AHF24642.1"/>
    </source>
</evidence>
<dbReference type="GO" id="GO:0016301">
    <property type="term" value="F:kinase activity"/>
    <property type="evidence" value="ECO:0007669"/>
    <property type="project" value="UniProtKB-KW"/>
</dbReference>